<dbReference type="EMBL" id="AVOT02000054">
    <property type="protein sequence ID" value="MBW0460751.1"/>
    <property type="molecule type" value="Genomic_DNA"/>
</dbReference>
<organism evidence="1 2">
    <name type="scientific">Austropuccinia psidii MF-1</name>
    <dbReference type="NCBI Taxonomy" id="1389203"/>
    <lineage>
        <taxon>Eukaryota</taxon>
        <taxon>Fungi</taxon>
        <taxon>Dikarya</taxon>
        <taxon>Basidiomycota</taxon>
        <taxon>Pucciniomycotina</taxon>
        <taxon>Pucciniomycetes</taxon>
        <taxon>Pucciniales</taxon>
        <taxon>Sphaerophragmiaceae</taxon>
        <taxon>Austropuccinia</taxon>
    </lineage>
</organism>
<sequence>MRSESYATLKRRKRYETFENGYVHSRLCFGGGYEFAGFSHPPPQPRIAEGGKPLGRGITDSHFLSSLHCRGVEPLTSPCSRWQGPSLPLA</sequence>
<gene>
    <name evidence="1" type="ORF">O181_000466</name>
</gene>
<comment type="caution">
    <text evidence="1">The sequence shown here is derived from an EMBL/GenBank/DDBJ whole genome shotgun (WGS) entry which is preliminary data.</text>
</comment>
<dbReference type="AlphaFoldDB" id="A0A9Q3GBL8"/>
<dbReference type="Proteomes" id="UP000765509">
    <property type="component" value="Unassembled WGS sequence"/>
</dbReference>
<keyword evidence="2" id="KW-1185">Reference proteome</keyword>
<protein>
    <submittedName>
        <fullName evidence="1">Uncharacterized protein</fullName>
    </submittedName>
</protein>
<reference evidence="1" key="1">
    <citation type="submission" date="2021-03" db="EMBL/GenBank/DDBJ databases">
        <title>Draft genome sequence of rust myrtle Austropuccinia psidii MF-1, a brazilian biotype.</title>
        <authorList>
            <person name="Quecine M.C."/>
            <person name="Pachon D.M.R."/>
            <person name="Bonatelli M.L."/>
            <person name="Correr F.H."/>
            <person name="Franceschini L.M."/>
            <person name="Leite T.F."/>
            <person name="Margarido G.R.A."/>
            <person name="Almeida C.A."/>
            <person name="Ferrarezi J.A."/>
            <person name="Labate C.A."/>
        </authorList>
    </citation>
    <scope>NUCLEOTIDE SEQUENCE</scope>
    <source>
        <strain evidence="1">MF-1</strain>
    </source>
</reference>
<proteinExistence type="predicted"/>
<evidence type="ECO:0000313" key="2">
    <source>
        <dbReference type="Proteomes" id="UP000765509"/>
    </source>
</evidence>
<evidence type="ECO:0000313" key="1">
    <source>
        <dbReference type="EMBL" id="MBW0460751.1"/>
    </source>
</evidence>
<name>A0A9Q3GBL8_9BASI</name>
<accession>A0A9Q3GBL8</accession>